<dbReference type="Pfam" id="PF13442">
    <property type="entry name" value="Cytochrome_CBB3"/>
    <property type="match status" value="1"/>
</dbReference>
<dbReference type="GO" id="GO:0009055">
    <property type="term" value="F:electron transfer activity"/>
    <property type="evidence" value="ECO:0007669"/>
    <property type="project" value="InterPro"/>
</dbReference>
<evidence type="ECO:0000256" key="2">
    <source>
        <dbReference type="ARBA" id="ARBA00022723"/>
    </source>
</evidence>
<dbReference type="GO" id="GO:0020037">
    <property type="term" value="F:heme binding"/>
    <property type="evidence" value="ECO:0007669"/>
    <property type="project" value="InterPro"/>
</dbReference>
<keyword evidence="1 4" id="KW-0349">Heme</keyword>
<organism evidence="6 7">
    <name type="scientific">Pseudodonghicola xiamenensis</name>
    <dbReference type="NCBI Taxonomy" id="337702"/>
    <lineage>
        <taxon>Bacteria</taxon>
        <taxon>Pseudomonadati</taxon>
        <taxon>Pseudomonadota</taxon>
        <taxon>Alphaproteobacteria</taxon>
        <taxon>Rhodobacterales</taxon>
        <taxon>Paracoccaceae</taxon>
        <taxon>Pseudodonghicola</taxon>
    </lineage>
</organism>
<evidence type="ECO:0000313" key="7">
    <source>
        <dbReference type="Proteomes" id="UP000611500"/>
    </source>
</evidence>
<gene>
    <name evidence="6" type="ORF">GCM10010961_36240</name>
</gene>
<evidence type="ECO:0000313" key="6">
    <source>
        <dbReference type="EMBL" id="GHG99966.1"/>
    </source>
</evidence>
<evidence type="ECO:0000256" key="1">
    <source>
        <dbReference type="ARBA" id="ARBA00022617"/>
    </source>
</evidence>
<evidence type="ECO:0000256" key="4">
    <source>
        <dbReference type="PROSITE-ProRule" id="PRU00433"/>
    </source>
</evidence>
<dbReference type="Proteomes" id="UP000611500">
    <property type="component" value="Unassembled WGS sequence"/>
</dbReference>
<name>A0A8J3MEY7_9RHOB</name>
<dbReference type="SUPFAM" id="SSF46626">
    <property type="entry name" value="Cytochrome c"/>
    <property type="match status" value="1"/>
</dbReference>
<keyword evidence="2 4" id="KW-0479">Metal-binding</keyword>
<accession>A0A8J3MEY7</accession>
<sequence>MRVTHRILSLAGRVAPSSVSGVVLCLTAGLAQAQEGGAAARRGADLYAVHCATCHGSEATGEGPMAGALSIRPSDLTALALAEGGVFPVQRVVRRIDGTDPLVAHGSAMPVYGPFFEGAGRMLRLPDGGQIMTTQPIVDLLAYLETLQSK</sequence>
<feature type="domain" description="Cytochrome c" evidence="5">
    <location>
        <begin position="38"/>
        <end position="148"/>
    </location>
</feature>
<evidence type="ECO:0000256" key="3">
    <source>
        <dbReference type="ARBA" id="ARBA00023004"/>
    </source>
</evidence>
<dbReference type="GO" id="GO:0046872">
    <property type="term" value="F:metal ion binding"/>
    <property type="evidence" value="ECO:0007669"/>
    <property type="project" value="UniProtKB-KW"/>
</dbReference>
<dbReference type="AlphaFoldDB" id="A0A8J3MEY7"/>
<protein>
    <recommendedName>
        <fullName evidence="5">Cytochrome c domain-containing protein</fullName>
    </recommendedName>
</protein>
<proteinExistence type="predicted"/>
<dbReference type="InterPro" id="IPR036909">
    <property type="entry name" value="Cyt_c-like_dom_sf"/>
</dbReference>
<dbReference type="InterPro" id="IPR009056">
    <property type="entry name" value="Cyt_c-like_dom"/>
</dbReference>
<dbReference type="PROSITE" id="PS51007">
    <property type="entry name" value="CYTC"/>
    <property type="match status" value="1"/>
</dbReference>
<dbReference type="RefSeq" id="WP_051312578.1">
    <property type="nucleotide sequence ID" value="NZ_BNAP01000025.1"/>
</dbReference>
<reference evidence="6" key="1">
    <citation type="journal article" date="2014" name="Int. J. Syst. Evol. Microbiol.">
        <title>Complete genome sequence of Corynebacterium casei LMG S-19264T (=DSM 44701T), isolated from a smear-ripened cheese.</title>
        <authorList>
            <consortium name="US DOE Joint Genome Institute (JGI-PGF)"/>
            <person name="Walter F."/>
            <person name="Albersmeier A."/>
            <person name="Kalinowski J."/>
            <person name="Ruckert C."/>
        </authorList>
    </citation>
    <scope>NUCLEOTIDE SEQUENCE</scope>
    <source>
        <strain evidence="6">CGMCC 1.7081</strain>
    </source>
</reference>
<keyword evidence="3 4" id="KW-0408">Iron</keyword>
<keyword evidence="7" id="KW-1185">Reference proteome</keyword>
<evidence type="ECO:0000259" key="5">
    <source>
        <dbReference type="PROSITE" id="PS51007"/>
    </source>
</evidence>
<comment type="caution">
    <text evidence="6">The sequence shown here is derived from an EMBL/GenBank/DDBJ whole genome shotgun (WGS) entry which is preliminary data.</text>
</comment>
<dbReference type="EMBL" id="BNAP01000025">
    <property type="protein sequence ID" value="GHG99966.1"/>
    <property type="molecule type" value="Genomic_DNA"/>
</dbReference>
<dbReference type="Gene3D" id="1.10.760.10">
    <property type="entry name" value="Cytochrome c-like domain"/>
    <property type="match status" value="1"/>
</dbReference>
<reference evidence="6" key="2">
    <citation type="submission" date="2020-09" db="EMBL/GenBank/DDBJ databases">
        <authorList>
            <person name="Sun Q."/>
            <person name="Zhou Y."/>
        </authorList>
    </citation>
    <scope>NUCLEOTIDE SEQUENCE</scope>
    <source>
        <strain evidence="6">CGMCC 1.7081</strain>
    </source>
</reference>